<dbReference type="PANTHER" id="PTHR43869:SF1">
    <property type="entry name" value="GLYCINE BETAINE_PROLINE BETAINE TRANSPORT SYSTEM ATP-BINDING PROTEIN PROV"/>
    <property type="match status" value="1"/>
</dbReference>
<name>T0Y7T7_9ZZZZ</name>
<protein>
    <submittedName>
        <fullName evidence="2">ABC transporter-like domain protein</fullName>
    </submittedName>
</protein>
<feature type="domain" description="ABC transporter" evidence="1">
    <location>
        <begin position="7"/>
        <end position="53"/>
    </location>
</feature>
<reference evidence="2" key="2">
    <citation type="journal article" date="2014" name="ISME J.">
        <title>Microbial stratification in low pH oxic and suboxic macroscopic growths along an acid mine drainage.</title>
        <authorList>
            <person name="Mendez-Garcia C."/>
            <person name="Mesa V."/>
            <person name="Sprenger R.R."/>
            <person name="Richter M."/>
            <person name="Diez M.S."/>
            <person name="Solano J."/>
            <person name="Bargiela R."/>
            <person name="Golyshina O.V."/>
            <person name="Manteca A."/>
            <person name="Ramos J.L."/>
            <person name="Gallego J.R."/>
            <person name="Llorente I."/>
            <person name="Martins Dos Santos V.A."/>
            <person name="Jensen O.N."/>
            <person name="Pelaez A.I."/>
            <person name="Sanchez J."/>
            <person name="Ferrer M."/>
        </authorList>
    </citation>
    <scope>NUCLEOTIDE SEQUENCE</scope>
</reference>
<dbReference type="Pfam" id="PF00005">
    <property type="entry name" value="ABC_tran"/>
    <property type="match status" value="1"/>
</dbReference>
<dbReference type="InterPro" id="IPR003439">
    <property type="entry name" value="ABC_transporter-like_ATP-bd"/>
</dbReference>
<comment type="caution">
    <text evidence="2">The sequence shown here is derived from an EMBL/GenBank/DDBJ whole genome shotgun (WGS) entry which is preliminary data.</text>
</comment>
<dbReference type="AlphaFoldDB" id="T0Y7T7"/>
<dbReference type="EMBL" id="AUZX01014790">
    <property type="protein sequence ID" value="EQD31186.1"/>
    <property type="molecule type" value="Genomic_DNA"/>
</dbReference>
<dbReference type="InterPro" id="IPR027417">
    <property type="entry name" value="P-loop_NTPase"/>
</dbReference>
<gene>
    <name evidence="2" type="ORF">B1A_20048</name>
</gene>
<dbReference type="Gene3D" id="3.40.50.300">
    <property type="entry name" value="P-loop containing nucleotide triphosphate hydrolases"/>
    <property type="match status" value="1"/>
</dbReference>
<dbReference type="GO" id="GO:0016887">
    <property type="term" value="F:ATP hydrolysis activity"/>
    <property type="evidence" value="ECO:0007669"/>
    <property type="project" value="InterPro"/>
</dbReference>
<reference evidence="2" key="1">
    <citation type="submission" date="2013-08" db="EMBL/GenBank/DDBJ databases">
        <authorList>
            <person name="Mendez C."/>
            <person name="Richter M."/>
            <person name="Ferrer M."/>
            <person name="Sanchez J."/>
        </authorList>
    </citation>
    <scope>NUCLEOTIDE SEQUENCE</scope>
</reference>
<organism evidence="2">
    <name type="scientific">mine drainage metagenome</name>
    <dbReference type="NCBI Taxonomy" id="410659"/>
    <lineage>
        <taxon>unclassified sequences</taxon>
        <taxon>metagenomes</taxon>
        <taxon>ecological metagenomes</taxon>
    </lineage>
</organism>
<dbReference type="InterPro" id="IPR051921">
    <property type="entry name" value="ABC_osmolyte_uptake_ATP-bind"/>
</dbReference>
<sequence>MRKRSLEAIDLIGLDGYESAYPRELSGGMRQRVGFARALVVHPNILLMDEPFSALDVL</sequence>
<feature type="non-terminal residue" evidence="2">
    <location>
        <position position="58"/>
    </location>
</feature>
<proteinExistence type="predicted"/>
<dbReference type="GO" id="GO:0005524">
    <property type="term" value="F:ATP binding"/>
    <property type="evidence" value="ECO:0007669"/>
    <property type="project" value="InterPro"/>
</dbReference>
<dbReference type="PANTHER" id="PTHR43869">
    <property type="entry name" value="GLYCINE BETAINE/PROLINE BETAINE TRANSPORT SYSTEM ATP-BINDING PROTEIN PROV"/>
    <property type="match status" value="1"/>
</dbReference>
<dbReference type="SUPFAM" id="SSF52540">
    <property type="entry name" value="P-loop containing nucleoside triphosphate hydrolases"/>
    <property type="match status" value="1"/>
</dbReference>
<accession>T0Y7T7</accession>
<evidence type="ECO:0000259" key="1">
    <source>
        <dbReference type="Pfam" id="PF00005"/>
    </source>
</evidence>
<evidence type="ECO:0000313" key="2">
    <source>
        <dbReference type="EMBL" id="EQD31186.1"/>
    </source>
</evidence>